<dbReference type="InterPro" id="IPR003711">
    <property type="entry name" value="CarD-like/TRCF_RID"/>
</dbReference>
<keyword evidence="3" id="KW-1185">Reference proteome</keyword>
<dbReference type="EMBL" id="RWGW01000030">
    <property type="protein sequence ID" value="RSK24264.1"/>
    <property type="molecule type" value="Genomic_DNA"/>
</dbReference>
<evidence type="ECO:0000313" key="2">
    <source>
        <dbReference type="EMBL" id="RSK24264.1"/>
    </source>
</evidence>
<evidence type="ECO:0000259" key="1">
    <source>
        <dbReference type="SMART" id="SM01058"/>
    </source>
</evidence>
<dbReference type="PANTHER" id="PTHR38447">
    <property type="entry name" value="TRANSCRIPTION FACTOR YDEB-RELATED"/>
    <property type="match status" value="1"/>
</dbReference>
<organism evidence="2 3">
    <name type="scientific">Bhargavaea beijingensis</name>
    <dbReference type="NCBI Taxonomy" id="426756"/>
    <lineage>
        <taxon>Bacteria</taxon>
        <taxon>Bacillati</taxon>
        <taxon>Bacillota</taxon>
        <taxon>Bacilli</taxon>
        <taxon>Bacillales</taxon>
        <taxon>Caryophanaceae</taxon>
        <taxon>Bhargavaea</taxon>
    </lineage>
</organism>
<dbReference type="InterPro" id="IPR052531">
    <property type="entry name" value="CarD-like_regulator"/>
</dbReference>
<proteinExistence type="predicted"/>
<reference evidence="2 3" key="1">
    <citation type="submission" date="2018-12" db="EMBL/GenBank/DDBJ databases">
        <title>Comparitive functional genomics of dry heat resistant strains isolated from the viking spacecraft.</title>
        <authorList>
            <person name="Seuylemezian A."/>
            <person name="Vaishampayan P."/>
        </authorList>
    </citation>
    <scope>NUCLEOTIDE SEQUENCE [LARGE SCALE GENOMIC DNA]</scope>
    <source>
        <strain evidence="2 3">M6-11</strain>
    </source>
</reference>
<dbReference type="Gene3D" id="2.40.10.170">
    <property type="match status" value="1"/>
</dbReference>
<dbReference type="InterPro" id="IPR036101">
    <property type="entry name" value="CarD-like/TRCF_RID_sf"/>
</dbReference>
<comment type="caution">
    <text evidence="2">The sequence shown here is derived from an EMBL/GenBank/DDBJ whole genome shotgun (WGS) entry which is preliminary data.</text>
</comment>
<accession>A0ABX9Z988</accession>
<dbReference type="InterPro" id="IPR048792">
    <property type="entry name" value="CarD_C"/>
</dbReference>
<dbReference type="Proteomes" id="UP000272481">
    <property type="component" value="Unassembled WGS sequence"/>
</dbReference>
<dbReference type="SMART" id="SM01058">
    <property type="entry name" value="CarD_TRCF"/>
    <property type="match status" value="1"/>
</dbReference>
<dbReference type="SUPFAM" id="SSF141259">
    <property type="entry name" value="CarD-like"/>
    <property type="match status" value="1"/>
</dbReference>
<feature type="domain" description="CarD-like/TRCF RNAP-interacting" evidence="1">
    <location>
        <begin position="3"/>
        <end position="113"/>
    </location>
</feature>
<dbReference type="Gene3D" id="1.20.58.1290">
    <property type="entry name" value="CarD-like, C-terminal domain"/>
    <property type="match status" value="1"/>
</dbReference>
<gene>
    <name evidence="2" type="ORF">EJA12_14440</name>
</gene>
<dbReference type="Pfam" id="PF02559">
    <property type="entry name" value="CarD_TRCF_RID"/>
    <property type="match status" value="1"/>
</dbReference>
<sequence>MRMFEIGDVVIYSEHGLCKIDDICKKDLFGETRLYYVLHPIGEQTLKISTPVDGKKKRLMRTMNRKEAEELMDVFGSRGIDWVENPKQRARAYQSLVQSGDRQKIAEVTGALMDKKLNTDQKIYDQDRKLLNHVQTILFRELSMALGISVEDVANQVEERILAATPQ</sequence>
<dbReference type="InterPro" id="IPR042215">
    <property type="entry name" value="CarD-like_C"/>
</dbReference>
<dbReference type="PANTHER" id="PTHR38447:SF1">
    <property type="entry name" value="RNA POLYMERASE-BINDING TRANSCRIPTION FACTOR CARD"/>
    <property type="match status" value="1"/>
</dbReference>
<protein>
    <submittedName>
        <fullName evidence="2">CarD family transcriptional regulator</fullName>
    </submittedName>
</protein>
<name>A0ABX9Z988_9BACL</name>
<dbReference type="Pfam" id="PF21095">
    <property type="entry name" value="CarD_C"/>
    <property type="match status" value="1"/>
</dbReference>
<evidence type="ECO:0000313" key="3">
    <source>
        <dbReference type="Proteomes" id="UP000272481"/>
    </source>
</evidence>